<feature type="transmembrane region" description="Helical" evidence="6">
    <location>
        <begin position="314"/>
        <end position="335"/>
    </location>
</feature>
<name>A0ABP0UPM8_9BRYO</name>
<feature type="transmembrane region" description="Helical" evidence="6">
    <location>
        <begin position="381"/>
        <end position="403"/>
    </location>
</feature>
<sequence length="447" mass="47773">MAASMRTAVCCSTSGCGFGAMASVATDLMTSRQSSLWLHRNNLGASGVAAWKQSHYLLCKGVEGGKKHHLKGATEFRTSLRPGLKVAAKVSDVDLVTTTPLESPEEELAQMSDVVDLATTSSPELVDMSVTPTPLETPEELSQATLIWRAVKLPIYSVALVPLTVGGAVASLQSGNFHWGRYWLLLGSSVLVVAWLNLSNDVYDAGTGVDKHKRESVVNMTGSREGVLRVAYLFLLAGFCGLVRVALEVGDIRVTALLTAAIACGYVYQCPPFRLSYKGLGEPLCFVAFGPLATTAFYLAQASKLGALPVTQTIIGASIIVGITTSLILFCSHFHQIESDLAVGKMSPLVRLGTEKGAKVVQAAVVTLYSLIVGLSLCKVLPLSCTLFSVLTLPIGILVMRFISENHKNKSLIFMAKYYCVRLHVAICAALVFGLLTGRSVPAPNFW</sequence>
<reference evidence="7" key="1">
    <citation type="submission" date="2024-02" db="EMBL/GenBank/DDBJ databases">
        <authorList>
            <consortium name="ELIXIR-Norway"/>
            <consortium name="Elixir Norway"/>
        </authorList>
    </citation>
    <scope>NUCLEOTIDE SEQUENCE</scope>
</reference>
<dbReference type="PANTHER" id="PTHR13929">
    <property type="entry name" value="1,4-DIHYDROXY-2-NAPHTHOATE OCTAPRENYLTRANSFERASE"/>
    <property type="match status" value="1"/>
</dbReference>
<dbReference type="NCBIfam" id="TIGR02235">
    <property type="entry name" value="menA_cyano-plnt"/>
    <property type="match status" value="1"/>
</dbReference>
<dbReference type="InterPro" id="IPR026046">
    <property type="entry name" value="UBIAD1"/>
</dbReference>
<evidence type="ECO:0000256" key="6">
    <source>
        <dbReference type="SAM" id="Phobius"/>
    </source>
</evidence>
<keyword evidence="5 6" id="KW-0472">Membrane</keyword>
<protein>
    <recommendedName>
        <fullName evidence="9">1,4-dihydroxy-2-naphthoate polyprenyltransferase, chloroplastic</fullName>
    </recommendedName>
</protein>
<dbReference type="InterPro" id="IPR000537">
    <property type="entry name" value="UbiA_prenyltransferase"/>
</dbReference>
<evidence type="ECO:0000256" key="2">
    <source>
        <dbReference type="ARBA" id="ARBA00022679"/>
    </source>
</evidence>
<dbReference type="Proteomes" id="UP001497512">
    <property type="component" value="Chromosome 5"/>
</dbReference>
<dbReference type="CDD" id="cd13962">
    <property type="entry name" value="PT_UbiA_UBIAD1"/>
    <property type="match status" value="1"/>
</dbReference>
<evidence type="ECO:0000256" key="5">
    <source>
        <dbReference type="ARBA" id="ARBA00023136"/>
    </source>
</evidence>
<feature type="transmembrane region" description="Helical" evidence="6">
    <location>
        <begin position="226"/>
        <end position="247"/>
    </location>
</feature>
<dbReference type="HAMAP" id="MF_01938">
    <property type="entry name" value="MenA_2"/>
    <property type="match status" value="1"/>
</dbReference>
<feature type="transmembrane region" description="Helical" evidence="6">
    <location>
        <begin position="423"/>
        <end position="441"/>
    </location>
</feature>
<evidence type="ECO:0000313" key="8">
    <source>
        <dbReference type="Proteomes" id="UP001497512"/>
    </source>
</evidence>
<dbReference type="PANTHER" id="PTHR13929:SF0">
    <property type="entry name" value="UBIA PRENYLTRANSFERASE DOMAIN-CONTAINING PROTEIN 1"/>
    <property type="match status" value="1"/>
</dbReference>
<evidence type="ECO:0000256" key="3">
    <source>
        <dbReference type="ARBA" id="ARBA00022692"/>
    </source>
</evidence>
<dbReference type="Pfam" id="PF01040">
    <property type="entry name" value="UbiA"/>
    <property type="match status" value="1"/>
</dbReference>
<dbReference type="EMBL" id="OZ019897">
    <property type="protein sequence ID" value="CAK9226256.1"/>
    <property type="molecule type" value="Genomic_DNA"/>
</dbReference>
<keyword evidence="2" id="KW-0808">Transferase</keyword>
<accession>A0ABP0UPM8</accession>
<keyword evidence="3 6" id="KW-0812">Transmembrane</keyword>
<evidence type="ECO:0000256" key="1">
    <source>
        <dbReference type="ARBA" id="ARBA00004141"/>
    </source>
</evidence>
<organism evidence="7 8">
    <name type="scientific">Sphagnum troendelagicum</name>
    <dbReference type="NCBI Taxonomy" id="128251"/>
    <lineage>
        <taxon>Eukaryota</taxon>
        <taxon>Viridiplantae</taxon>
        <taxon>Streptophyta</taxon>
        <taxon>Embryophyta</taxon>
        <taxon>Bryophyta</taxon>
        <taxon>Sphagnophytina</taxon>
        <taxon>Sphagnopsida</taxon>
        <taxon>Sphagnales</taxon>
        <taxon>Sphagnaceae</taxon>
        <taxon>Sphagnum</taxon>
    </lineage>
</organism>
<keyword evidence="8" id="KW-1185">Reference proteome</keyword>
<evidence type="ECO:0000313" key="7">
    <source>
        <dbReference type="EMBL" id="CAK9226256.1"/>
    </source>
</evidence>
<feature type="transmembrane region" description="Helical" evidence="6">
    <location>
        <begin position="153"/>
        <end position="172"/>
    </location>
</feature>
<feature type="transmembrane region" description="Helical" evidence="6">
    <location>
        <begin position="179"/>
        <end position="198"/>
    </location>
</feature>
<evidence type="ECO:0000256" key="4">
    <source>
        <dbReference type="ARBA" id="ARBA00022989"/>
    </source>
</evidence>
<evidence type="ECO:0008006" key="9">
    <source>
        <dbReference type="Google" id="ProtNLM"/>
    </source>
</evidence>
<gene>
    <name evidence="7" type="ORF">CSSPTR1EN2_LOCUS18148</name>
</gene>
<keyword evidence="4 6" id="KW-1133">Transmembrane helix</keyword>
<comment type="subcellular location">
    <subcellularLocation>
        <location evidence="1">Membrane</location>
        <topology evidence="1">Multi-pass membrane protein</topology>
    </subcellularLocation>
</comment>
<dbReference type="InterPro" id="IPR011937">
    <property type="entry name" value="DHNA_phytyltransferase_MenA"/>
</dbReference>
<feature type="transmembrane region" description="Helical" evidence="6">
    <location>
        <begin position="284"/>
        <end position="302"/>
    </location>
</feature>
<proteinExistence type="inferred from homology"/>